<evidence type="ECO:0000313" key="6">
    <source>
        <dbReference type="EMBL" id="MBD9356070.1"/>
    </source>
</evidence>
<organism evidence="6 7">
    <name type="scientific">Methylomonas albis</name>
    <dbReference type="NCBI Taxonomy" id="1854563"/>
    <lineage>
        <taxon>Bacteria</taxon>
        <taxon>Pseudomonadati</taxon>
        <taxon>Pseudomonadota</taxon>
        <taxon>Gammaproteobacteria</taxon>
        <taxon>Methylococcales</taxon>
        <taxon>Methylococcaceae</taxon>
        <taxon>Methylomonas</taxon>
    </lineage>
</organism>
<evidence type="ECO:0000256" key="1">
    <source>
        <dbReference type="ARBA" id="ARBA00005417"/>
    </source>
</evidence>
<keyword evidence="7" id="KW-1185">Reference proteome</keyword>
<comment type="similarity">
    <text evidence="1">Belongs to the ABC transporter superfamily.</text>
</comment>
<dbReference type="EMBL" id="JACXSS010000001">
    <property type="protein sequence ID" value="MBD9356070.1"/>
    <property type="molecule type" value="Genomic_DNA"/>
</dbReference>
<feature type="domain" description="ABC transporter" evidence="5">
    <location>
        <begin position="44"/>
        <end position="265"/>
    </location>
</feature>
<protein>
    <submittedName>
        <fullName evidence="6">ABC transporter ATP-binding protein</fullName>
    </submittedName>
</protein>
<dbReference type="InterPro" id="IPR050683">
    <property type="entry name" value="Bact_Polysacc_Export_ATP-bd"/>
</dbReference>
<dbReference type="InterPro" id="IPR003593">
    <property type="entry name" value="AAA+_ATPase"/>
</dbReference>
<dbReference type="PROSITE" id="PS50893">
    <property type="entry name" value="ABC_TRANSPORTER_2"/>
    <property type="match status" value="1"/>
</dbReference>
<dbReference type="InterPro" id="IPR003439">
    <property type="entry name" value="ABC_transporter-like_ATP-bd"/>
</dbReference>
<dbReference type="CDD" id="cd10147">
    <property type="entry name" value="Wzt_C-like"/>
    <property type="match status" value="1"/>
</dbReference>
<name>A0ABR9CZB4_9GAMM</name>
<dbReference type="RefSeq" id="WP_192374460.1">
    <property type="nucleotide sequence ID" value="NZ_CAJHIV010000001.1"/>
</dbReference>
<dbReference type="SMART" id="SM00382">
    <property type="entry name" value="AAA"/>
    <property type="match status" value="1"/>
</dbReference>
<comment type="caution">
    <text evidence="6">The sequence shown here is derived from an EMBL/GenBank/DDBJ whole genome shotgun (WGS) entry which is preliminary data.</text>
</comment>
<sequence>MTPAIKIENLGKKYTIKHENQTRYSTLRDQLSQAVRSIGHHLRHPLQPVQHSGGTEQFWALKDINFEIQPGDRVGIIGRNGAGKSTLLKIMSRITAPTTGKVTINGRVASLLEVGTGFHPELNGRENIFLNGAVLGMRKHEIQKKFDEIVDFAEVEKFLDTPVKHYSSGMYVRLAFAVAAHLEPELLIVDEVLAVGDSQFQKKCLGKMGEVAKDGKTIIFVSHSMGMISELCSRTILLGKGSILSSGTTQDVVKYYLEKATLESNKGYIATNKYSNDMFFETIQAINAQGMPTATFLHNESITIALRCVVNRWVTESVIGFYLIDQRGRKVFTNNNNKWPATGNDGDVVNMTITIPKNFLVPGQYYCTFAISVHHVRAIDTAQDVILINVLDAGTVFASYEGFDYGCVFADCQWELD</sequence>
<dbReference type="InterPro" id="IPR029439">
    <property type="entry name" value="Wzt_C"/>
</dbReference>
<evidence type="ECO:0000256" key="2">
    <source>
        <dbReference type="ARBA" id="ARBA00022448"/>
    </source>
</evidence>
<keyword evidence="2" id="KW-0813">Transport</keyword>
<proteinExistence type="inferred from homology"/>
<dbReference type="InterPro" id="IPR015860">
    <property type="entry name" value="ABC_transpr_TagH-like"/>
</dbReference>
<dbReference type="PANTHER" id="PTHR46743">
    <property type="entry name" value="TEICHOIC ACIDS EXPORT ATP-BINDING PROTEIN TAGH"/>
    <property type="match status" value="1"/>
</dbReference>
<keyword evidence="4 6" id="KW-0067">ATP-binding</keyword>
<dbReference type="CDD" id="cd03220">
    <property type="entry name" value="ABC_KpsT_Wzt"/>
    <property type="match status" value="1"/>
</dbReference>
<dbReference type="InterPro" id="IPR027417">
    <property type="entry name" value="P-loop_NTPase"/>
</dbReference>
<dbReference type="Pfam" id="PF00005">
    <property type="entry name" value="ABC_tran"/>
    <property type="match status" value="1"/>
</dbReference>
<dbReference type="GO" id="GO:0005524">
    <property type="term" value="F:ATP binding"/>
    <property type="evidence" value="ECO:0007669"/>
    <property type="project" value="UniProtKB-KW"/>
</dbReference>
<evidence type="ECO:0000256" key="4">
    <source>
        <dbReference type="ARBA" id="ARBA00022840"/>
    </source>
</evidence>
<reference evidence="6 7" key="1">
    <citation type="submission" date="2020-09" db="EMBL/GenBank/DDBJ databases">
        <title>Methylomonas albis sp. nov. and Methylomonas fluvii sp. nov.: Two cold-adapted methanotrophs from the River Elbe and an amended description of Methylovulum psychrotolerans strain Eb1.</title>
        <authorList>
            <person name="Bussmann I.K."/>
            <person name="Klings K.-W."/>
            <person name="Warnstedt J."/>
            <person name="Hoppert M."/>
            <person name="Saborowski A."/>
            <person name="Horn F."/>
            <person name="Liebner S."/>
        </authorList>
    </citation>
    <scope>NUCLEOTIDE SEQUENCE [LARGE SCALE GENOMIC DNA]</scope>
    <source>
        <strain evidence="6 7">EbA</strain>
    </source>
</reference>
<dbReference type="Gene3D" id="2.70.50.60">
    <property type="entry name" value="abc- transporter (atp binding component) like domain"/>
    <property type="match status" value="1"/>
</dbReference>
<dbReference type="Gene3D" id="3.40.50.300">
    <property type="entry name" value="P-loop containing nucleotide triphosphate hydrolases"/>
    <property type="match status" value="1"/>
</dbReference>
<evidence type="ECO:0000313" key="7">
    <source>
        <dbReference type="Proteomes" id="UP000652176"/>
    </source>
</evidence>
<dbReference type="SUPFAM" id="SSF52540">
    <property type="entry name" value="P-loop containing nucleoside triphosphate hydrolases"/>
    <property type="match status" value="1"/>
</dbReference>
<evidence type="ECO:0000256" key="3">
    <source>
        <dbReference type="ARBA" id="ARBA00022741"/>
    </source>
</evidence>
<keyword evidence="3" id="KW-0547">Nucleotide-binding</keyword>
<evidence type="ECO:0000259" key="5">
    <source>
        <dbReference type="PROSITE" id="PS50893"/>
    </source>
</evidence>
<accession>A0ABR9CZB4</accession>
<dbReference type="PANTHER" id="PTHR46743:SF2">
    <property type="entry name" value="TEICHOIC ACIDS EXPORT ATP-BINDING PROTEIN TAGH"/>
    <property type="match status" value="1"/>
</dbReference>
<gene>
    <name evidence="6" type="ORF">IE877_09230</name>
</gene>
<dbReference type="Pfam" id="PF14524">
    <property type="entry name" value="Wzt_C"/>
    <property type="match status" value="1"/>
</dbReference>
<dbReference type="Proteomes" id="UP000652176">
    <property type="component" value="Unassembled WGS sequence"/>
</dbReference>